<dbReference type="SUPFAM" id="SSF51735">
    <property type="entry name" value="NAD(P)-binding Rossmann-fold domains"/>
    <property type="match status" value="1"/>
</dbReference>
<feature type="transmembrane region" description="Helical" evidence="2">
    <location>
        <begin position="121"/>
        <end position="140"/>
    </location>
</feature>
<proteinExistence type="inferred from homology"/>
<dbReference type="RefSeq" id="WP_236958848.1">
    <property type="nucleotide sequence ID" value="NZ_JAETXX010000004.1"/>
</dbReference>
<comment type="caution">
    <text evidence="4">The sequence shown here is derived from an EMBL/GenBank/DDBJ whole genome shotgun (WGS) entry which is preliminary data.</text>
</comment>
<evidence type="ECO:0000313" key="5">
    <source>
        <dbReference type="Proteomes" id="UP000829517"/>
    </source>
</evidence>
<keyword evidence="2" id="KW-1133">Transmembrane helix</keyword>
<dbReference type="InterPro" id="IPR051203">
    <property type="entry name" value="Polysaccharide_Synthase-Rel"/>
</dbReference>
<dbReference type="PANTHER" id="PTHR43318:SF1">
    <property type="entry name" value="POLYSACCHARIDE BIOSYNTHESIS PROTEIN EPSC-RELATED"/>
    <property type="match status" value="1"/>
</dbReference>
<dbReference type="PANTHER" id="PTHR43318">
    <property type="entry name" value="UDP-N-ACETYLGLUCOSAMINE 4,6-DEHYDRATASE"/>
    <property type="match status" value="1"/>
</dbReference>
<dbReference type="InterPro" id="IPR003869">
    <property type="entry name" value="Polysac_CapD-like"/>
</dbReference>
<accession>A0ABS9J368</accession>
<gene>
    <name evidence="4" type="ORF">JM658_08570</name>
</gene>
<dbReference type="Proteomes" id="UP000829517">
    <property type="component" value="Unassembled WGS sequence"/>
</dbReference>
<evidence type="ECO:0000256" key="1">
    <source>
        <dbReference type="ARBA" id="ARBA00007430"/>
    </source>
</evidence>
<sequence length="647" mass="73113">MSYNIKDKFDLSKLGFLPRWGVFFIDVCICLVALVLSMLVAQMDKPLIQIQSNLNLIVLTVLTVNSLAFVIFRTYAGLIRHSGFVDAIRILLASIFTFIVVMSINYGFYFKTSAYLMPRSFLILYFLISFSLLFVFRIAIKQFFEFFIRSIKEQDAINVLIYGINQNAVSIANALKVESPSRFKVVGFITEDKKNTNKRILGEPIIHLSKRISVLMRFHKAEGVILSDTTISLKKKNRIVEDCIQNNFNVFMAPLVSDVEDEKVSSKIEAIQIEDLLPRKAINLNLSSILKDIEGKRILITGGAGSIGSEIARQIALFNPEKLYVLDQAETPLHSVHLELANKHPNLKLEVVLADIRNKDRITALFKSCRPHVIFHAAAYKHVPLIENNPTEASLVNVEGTKNLADLALKYQAEKFVMISTDKAVNPTNIMGASKRIAEMYVQSLYYQENRINPNCTKFITTRFGNVLGSNGSVVPLFKDQIAKGGPVTITHPDIIRYFMTIPEACQLVIEAGRMGRGGEIFLFDMGDPVKILDLAKKMIRLAGFTPDKEIKIKITGLRPGEKLFEELLSNNEKTNATHHEKIMIGKEYTDNYVAINENIERIIQAARNNKIESMVLLMKKLVPEYKSQNSIYESFDVKLKKISNSK</sequence>
<keyword evidence="2" id="KW-0812">Transmembrane</keyword>
<protein>
    <submittedName>
        <fullName evidence="4">Polysaccharide biosynthesis protein</fullName>
    </submittedName>
</protein>
<feature type="transmembrane region" description="Helical" evidence="2">
    <location>
        <begin position="87"/>
        <end position="109"/>
    </location>
</feature>
<dbReference type="Pfam" id="PF13727">
    <property type="entry name" value="CoA_binding_3"/>
    <property type="match status" value="1"/>
</dbReference>
<dbReference type="EMBL" id="JAETXX010000004">
    <property type="protein sequence ID" value="MCF8714881.1"/>
    <property type="molecule type" value="Genomic_DNA"/>
</dbReference>
<name>A0ABS9J368_9FLAO</name>
<evidence type="ECO:0000256" key="2">
    <source>
        <dbReference type="SAM" id="Phobius"/>
    </source>
</evidence>
<reference evidence="4 5" key="1">
    <citation type="submission" date="2021-01" db="EMBL/GenBank/DDBJ databases">
        <title>Genome sequencing of Joostella atrarenae M1-2 (= KCTC 23194).</title>
        <authorList>
            <person name="Zakaria M.R."/>
            <person name="Lam M.Q."/>
            <person name="Chong C.S."/>
        </authorList>
    </citation>
    <scope>NUCLEOTIDE SEQUENCE [LARGE SCALE GENOMIC DNA]</scope>
    <source>
        <strain evidence="4 5">M1-2</strain>
    </source>
</reference>
<dbReference type="Pfam" id="PF02719">
    <property type="entry name" value="Polysacc_synt_2"/>
    <property type="match status" value="1"/>
</dbReference>
<dbReference type="InterPro" id="IPR036291">
    <property type="entry name" value="NAD(P)-bd_dom_sf"/>
</dbReference>
<comment type="similarity">
    <text evidence="1">Belongs to the polysaccharide synthase family.</text>
</comment>
<keyword evidence="2" id="KW-0472">Membrane</keyword>
<feature type="transmembrane region" description="Helical" evidence="2">
    <location>
        <begin position="20"/>
        <end position="41"/>
    </location>
</feature>
<keyword evidence="5" id="KW-1185">Reference proteome</keyword>
<feature type="transmembrane region" description="Helical" evidence="2">
    <location>
        <begin position="53"/>
        <end position="75"/>
    </location>
</feature>
<evidence type="ECO:0000313" key="4">
    <source>
        <dbReference type="EMBL" id="MCF8714881.1"/>
    </source>
</evidence>
<dbReference type="Gene3D" id="3.40.50.720">
    <property type="entry name" value="NAD(P)-binding Rossmann-like Domain"/>
    <property type="match status" value="2"/>
</dbReference>
<feature type="domain" description="Polysaccharide biosynthesis protein CapD-like" evidence="3">
    <location>
        <begin position="298"/>
        <end position="587"/>
    </location>
</feature>
<evidence type="ECO:0000259" key="3">
    <source>
        <dbReference type="Pfam" id="PF02719"/>
    </source>
</evidence>
<dbReference type="CDD" id="cd05237">
    <property type="entry name" value="UDP_invert_4-6DH_SDR_e"/>
    <property type="match status" value="1"/>
</dbReference>
<organism evidence="4 5">
    <name type="scientific">Joostella atrarenae</name>
    <dbReference type="NCBI Taxonomy" id="679257"/>
    <lineage>
        <taxon>Bacteria</taxon>
        <taxon>Pseudomonadati</taxon>
        <taxon>Bacteroidota</taxon>
        <taxon>Flavobacteriia</taxon>
        <taxon>Flavobacteriales</taxon>
        <taxon>Flavobacteriaceae</taxon>
        <taxon>Joostella</taxon>
    </lineage>
</organism>
<dbReference type="InterPro" id="IPR029063">
    <property type="entry name" value="SAM-dependent_MTases_sf"/>
</dbReference>
<dbReference type="SUPFAM" id="SSF53335">
    <property type="entry name" value="S-adenosyl-L-methionine-dependent methyltransferases"/>
    <property type="match status" value="1"/>
</dbReference>